<reference evidence="1 2" key="1">
    <citation type="submission" date="2015-01" db="EMBL/GenBank/DDBJ databases">
        <title>Evolution of Trichinella species and genotypes.</title>
        <authorList>
            <person name="Korhonen P.K."/>
            <person name="Edoardo P."/>
            <person name="Giuseppe L.R."/>
            <person name="Gasser R.B."/>
        </authorList>
    </citation>
    <scope>NUCLEOTIDE SEQUENCE [LARGE SCALE GENOMIC DNA]</scope>
    <source>
        <strain evidence="1">ISS1029</strain>
    </source>
</reference>
<accession>A0A0V1G7T9</accession>
<dbReference type="Proteomes" id="UP000055024">
    <property type="component" value="Unassembled WGS sequence"/>
</dbReference>
<protein>
    <submittedName>
        <fullName evidence="1">Uncharacterized protein</fullName>
    </submittedName>
</protein>
<name>A0A0V1G7T9_9BILA</name>
<dbReference type="AlphaFoldDB" id="A0A0V1G7T9"/>
<proteinExistence type="predicted"/>
<sequence length="68" mass="7326">MILFKAHQFTKRDVPPEYLRGLSAGSSVLERAVAGGRTKEPSRSEGSTLGNLLLSGSKVKVWISLLQG</sequence>
<gene>
    <name evidence="1" type="ORF">T11_18368</name>
</gene>
<keyword evidence="2" id="KW-1185">Reference proteome</keyword>
<evidence type="ECO:0000313" key="1">
    <source>
        <dbReference type="EMBL" id="KRY94299.1"/>
    </source>
</evidence>
<evidence type="ECO:0000313" key="2">
    <source>
        <dbReference type="Proteomes" id="UP000055024"/>
    </source>
</evidence>
<comment type="caution">
    <text evidence="1">The sequence shown here is derived from an EMBL/GenBank/DDBJ whole genome shotgun (WGS) entry which is preliminary data.</text>
</comment>
<dbReference type="EMBL" id="JYDP01005244">
    <property type="protein sequence ID" value="KRY94299.1"/>
    <property type="molecule type" value="Genomic_DNA"/>
</dbReference>
<organism evidence="1 2">
    <name type="scientific">Trichinella zimbabwensis</name>
    <dbReference type="NCBI Taxonomy" id="268475"/>
    <lineage>
        <taxon>Eukaryota</taxon>
        <taxon>Metazoa</taxon>
        <taxon>Ecdysozoa</taxon>
        <taxon>Nematoda</taxon>
        <taxon>Enoplea</taxon>
        <taxon>Dorylaimia</taxon>
        <taxon>Trichinellida</taxon>
        <taxon>Trichinellidae</taxon>
        <taxon>Trichinella</taxon>
    </lineage>
</organism>